<evidence type="ECO:0000313" key="7">
    <source>
        <dbReference type="Proteomes" id="UP000322327"/>
    </source>
</evidence>
<keyword evidence="2 3" id="KW-0040">ANK repeat</keyword>
<feature type="repeat" description="ANK" evidence="3">
    <location>
        <begin position="52"/>
        <end position="84"/>
    </location>
</feature>
<evidence type="ECO:0000256" key="4">
    <source>
        <dbReference type="SAM" id="Phobius"/>
    </source>
</evidence>
<keyword evidence="4" id="KW-0812">Transmembrane</keyword>
<protein>
    <submittedName>
        <fullName evidence="6">Ankyrin repeat domain-containing protein</fullName>
    </submittedName>
</protein>
<evidence type="ECO:0000256" key="5">
    <source>
        <dbReference type="SAM" id="SignalP"/>
    </source>
</evidence>
<dbReference type="RefSeq" id="WP_147531173.1">
    <property type="nucleotide sequence ID" value="NZ_SAYI01000018.1"/>
</dbReference>
<dbReference type="InterPro" id="IPR002110">
    <property type="entry name" value="Ankyrin_rpt"/>
</dbReference>
<feature type="transmembrane region" description="Helical" evidence="4">
    <location>
        <begin position="300"/>
        <end position="320"/>
    </location>
</feature>
<keyword evidence="5" id="KW-0732">Signal</keyword>
<feature type="chain" id="PRO_5022680780" evidence="5">
    <location>
        <begin position="22"/>
        <end position="456"/>
    </location>
</feature>
<feature type="signal peptide" evidence="5">
    <location>
        <begin position="1"/>
        <end position="21"/>
    </location>
</feature>
<evidence type="ECO:0000256" key="1">
    <source>
        <dbReference type="ARBA" id="ARBA00022737"/>
    </source>
</evidence>
<dbReference type="PRINTS" id="PR01415">
    <property type="entry name" value="ANKYRIN"/>
</dbReference>
<organism evidence="6 7">
    <name type="scientific">Brachyspira aalborgi</name>
    <dbReference type="NCBI Taxonomy" id="29522"/>
    <lineage>
        <taxon>Bacteria</taxon>
        <taxon>Pseudomonadati</taxon>
        <taxon>Spirochaetota</taxon>
        <taxon>Spirochaetia</taxon>
        <taxon>Brachyspirales</taxon>
        <taxon>Brachyspiraceae</taxon>
        <taxon>Brachyspira</taxon>
    </lineage>
</organism>
<comment type="caution">
    <text evidence="6">The sequence shown here is derived from an EMBL/GenBank/DDBJ whole genome shotgun (WGS) entry which is preliminary data.</text>
</comment>
<dbReference type="PROSITE" id="PS50297">
    <property type="entry name" value="ANK_REP_REGION"/>
    <property type="match status" value="3"/>
</dbReference>
<name>A0A5C8G1H5_9SPIR</name>
<evidence type="ECO:0000313" key="6">
    <source>
        <dbReference type="EMBL" id="TXJ55427.1"/>
    </source>
</evidence>
<proteinExistence type="predicted"/>
<dbReference type="Proteomes" id="UP000322327">
    <property type="component" value="Unassembled WGS sequence"/>
</dbReference>
<dbReference type="SUPFAM" id="SSF48403">
    <property type="entry name" value="Ankyrin repeat"/>
    <property type="match status" value="1"/>
</dbReference>
<feature type="transmembrane region" description="Helical" evidence="4">
    <location>
        <begin position="327"/>
        <end position="347"/>
    </location>
</feature>
<dbReference type="Pfam" id="PF12796">
    <property type="entry name" value="Ank_2"/>
    <property type="match status" value="1"/>
</dbReference>
<keyword evidence="1" id="KW-0677">Repeat</keyword>
<evidence type="ECO:0000256" key="2">
    <source>
        <dbReference type="ARBA" id="ARBA00023043"/>
    </source>
</evidence>
<dbReference type="PROSITE" id="PS50088">
    <property type="entry name" value="ANK_REPEAT"/>
    <property type="match status" value="3"/>
</dbReference>
<feature type="transmembrane region" description="Helical" evidence="4">
    <location>
        <begin position="192"/>
        <end position="213"/>
    </location>
</feature>
<dbReference type="InterPro" id="IPR036770">
    <property type="entry name" value="Ankyrin_rpt-contain_sf"/>
</dbReference>
<dbReference type="Pfam" id="PF13857">
    <property type="entry name" value="Ank_5"/>
    <property type="match status" value="1"/>
</dbReference>
<dbReference type="AlphaFoldDB" id="A0A5C8G1H5"/>
<keyword evidence="4" id="KW-1133">Transmembrane helix</keyword>
<dbReference type="SMART" id="SM00248">
    <property type="entry name" value="ANK"/>
    <property type="match status" value="5"/>
</dbReference>
<dbReference type="Gene3D" id="1.25.40.20">
    <property type="entry name" value="Ankyrin repeat-containing domain"/>
    <property type="match status" value="1"/>
</dbReference>
<keyword evidence="4" id="KW-0472">Membrane</keyword>
<feature type="transmembrane region" description="Helical" evidence="4">
    <location>
        <begin position="272"/>
        <end position="288"/>
    </location>
</feature>
<evidence type="ECO:0000256" key="3">
    <source>
        <dbReference type="PROSITE-ProRule" id="PRU00023"/>
    </source>
</evidence>
<gene>
    <name evidence="6" type="ORF">EPJ76_07520</name>
</gene>
<feature type="transmembrane region" description="Helical" evidence="4">
    <location>
        <begin position="353"/>
        <end position="375"/>
    </location>
</feature>
<accession>A0A5C8G1H5</accession>
<sequence length="456" mass="49867">MIKKIISLLFVLSMVLFSQNAKNIFDAINNNDLSSVKKIIMAGGNVNAINKAGMTALIVASEKGNIEIVRELINAGANVNGTNSVGWTALMGASFEGNAEVVKELINSGANINAFGIKYKNTALMQAIRGENPEIVKILVDSGADINMKNANGETAYDKAMEVGLTEVAELLKPKPENSNIYIDNISTNTKVIIMIIIVLIMLVINILIYRFGRYSESGELIRKIFAWGPLIFSILYIIINIISIIPNIIYILFALLDFDFSFIDGVKVFKCIAFLLWAIANAIHYGISENFNVSDSFNISIEVIKYIALGIGLFIVLTGGGVTIKVIFIIALILFIVILAILFVFGFAFQGLLMICNCGMAAAEFVIAIIYTNLKDIIGYLKNKYPNASSVAIKDKKKLSKQAAKKLGIKDRLESNPNLYVGKCLLLGNNNEIVGEEEVIFDSSVPIEVGETYTL</sequence>
<feature type="repeat" description="ANK" evidence="3">
    <location>
        <begin position="119"/>
        <end position="151"/>
    </location>
</feature>
<dbReference type="PANTHER" id="PTHR24171">
    <property type="entry name" value="ANKYRIN REPEAT DOMAIN-CONTAINING PROTEIN 39-RELATED"/>
    <property type="match status" value="1"/>
</dbReference>
<feature type="repeat" description="ANK" evidence="3">
    <location>
        <begin position="85"/>
        <end position="117"/>
    </location>
</feature>
<dbReference type="EMBL" id="SAYI01000018">
    <property type="protein sequence ID" value="TXJ55427.1"/>
    <property type="molecule type" value="Genomic_DNA"/>
</dbReference>
<reference evidence="6 7" key="1">
    <citation type="journal article" date="1992" name="Lakartidningen">
        <title>[Penicillin V and not amoxicillin is the first choice preparation in acute otitis].</title>
        <authorList>
            <person name="Kamme C."/>
            <person name="Lundgren K."/>
            <person name="Prellner K."/>
        </authorList>
    </citation>
    <scope>NUCLEOTIDE SEQUENCE [LARGE SCALE GENOMIC DNA]</scope>
    <source>
        <strain evidence="6 7">PC3053II</strain>
    </source>
</reference>